<organism evidence="1 2">
    <name type="scientific">Glomus cerebriforme</name>
    <dbReference type="NCBI Taxonomy" id="658196"/>
    <lineage>
        <taxon>Eukaryota</taxon>
        <taxon>Fungi</taxon>
        <taxon>Fungi incertae sedis</taxon>
        <taxon>Mucoromycota</taxon>
        <taxon>Glomeromycotina</taxon>
        <taxon>Glomeromycetes</taxon>
        <taxon>Glomerales</taxon>
        <taxon>Glomeraceae</taxon>
        <taxon>Glomus</taxon>
    </lineage>
</organism>
<comment type="caution">
    <text evidence="1">The sequence shown here is derived from an EMBL/GenBank/DDBJ whole genome shotgun (WGS) entry which is preliminary data.</text>
</comment>
<dbReference type="Proteomes" id="UP000265703">
    <property type="component" value="Unassembled WGS sequence"/>
</dbReference>
<dbReference type="EMBL" id="QKYT01000762">
    <property type="protein sequence ID" value="RIA81658.1"/>
    <property type="molecule type" value="Genomic_DNA"/>
</dbReference>
<evidence type="ECO:0000313" key="2">
    <source>
        <dbReference type="Proteomes" id="UP000265703"/>
    </source>
</evidence>
<keyword evidence="2" id="KW-1185">Reference proteome</keyword>
<dbReference type="AlphaFoldDB" id="A0A397S6P7"/>
<reference evidence="1 2" key="1">
    <citation type="submission" date="2018-06" db="EMBL/GenBank/DDBJ databases">
        <title>Comparative genomics reveals the genomic features of Rhizophagus irregularis, R. cerebriforme, R. diaphanum and Gigaspora rosea, and their symbiotic lifestyle signature.</title>
        <authorList>
            <person name="Morin E."/>
            <person name="San Clemente H."/>
            <person name="Chen E.C.H."/>
            <person name="De La Providencia I."/>
            <person name="Hainaut M."/>
            <person name="Kuo A."/>
            <person name="Kohler A."/>
            <person name="Murat C."/>
            <person name="Tang N."/>
            <person name="Roy S."/>
            <person name="Loubradou J."/>
            <person name="Henrissat B."/>
            <person name="Grigoriev I.V."/>
            <person name="Corradi N."/>
            <person name="Roux C."/>
            <person name="Martin F.M."/>
        </authorList>
    </citation>
    <scope>NUCLEOTIDE SEQUENCE [LARGE SCALE GENOMIC DNA]</scope>
    <source>
        <strain evidence="1 2">DAOM 227022</strain>
    </source>
</reference>
<gene>
    <name evidence="1" type="ORF">C1645_744363</name>
</gene>
<accession>A0A397S6P7</accession>
<evidence type="ECO:0000313" key="1">
    <source>
        <dbReference type="EMBL" id="RIA81658.1"/>
    </source>
</evidence>
<name>A0A397S6P7_9GLOM</name>
<dbReference type="OrthoDB" id="2417211at2759"/>
<proteinExistence type="predicted"/>
<protein>
    <submittedName>
        <fullName evidence="1">Uncharacterized protein</fullName>
    </submittedName>
</protein>
<sequence length="116" mass="13682">MTLEDETELAVKNALYKMFISPIKVFLYRIKHNEAGKPIMEWDGILLCCNKVFLCKSKHNMTEKQMDTFVKQLKEFWGTKDFEFKQLSDKQYIGVACGSHFPEELRKQSMDKHGLR</sequence>